<evidence type="ECO:0000313" key="4">
    <source>
        <dbReference type="Proteomes" id="UP000230586"/>
    </source>
</evidence>
<feature type="domain" description="MannoseP isomerase/GMP-like beta-helix" evidence="2">
    <location>
        <begin position="298"/>
        <end position="349"/>
    </location>
</feature>
<organism evidence="3 4">
    <name type="scientific">Candidatus Kuenenbacteria bacterium CG08_land_8_20_14_0_20_37_23</name>
    <dbReference type="NCBI Taxonomy" id="1974617"/>
    <lineage>
        <taxon>Bacteria</taxon>
        <taxon>Candidatus Kueneniibacteriota</taxon>
    </lineage>
</organism>
<dbReference type="SUPFAM" id="SSF159283">
    <property type="entry name" value="Guanosine diphospho-D-mannose pyrophosphorylase/mannose-6-phosphate isomerase linker domain"/>
    <property type="match status" value="1"/>
</dbReference>
<dbReference type="PANTHER" id="PTHR46390:SF1">
    <property type="entry name" value="MANNOSE-1-PHOSPHATE GUANYLYLTRANSFERASE"/>
    <property type="match status" value="1"/>
</dbReference>
<gene>
    <name evidence="3" type="ORF">COT27_03230</name>
</gene>
<evidence type="ECO:0000259" key="2">
    <source>
        <dbReference type="Pfam" id="PF22640"/>
    </source>
</evidence>
<feature type="domain" description="Nucleotidyl transferase" evidence="1">
    <location>
        <begin position="5"/>
        <end position="284"/>
    </location>
</feature>
<dbReference type="InterPro" id="IPR051161">
    <property type="entry name" value="Mannose-6P_isomerase_type2"/>
</dbReference>
<accession>A0A2M6XRX8</accession>
<dbReference type="Pfam" id="PF22640">
    <property type="entry name" value="ManC_GMP_beta-helix"/>
    <property type="match status" value="1"/>
</dbReference>
<evidence type="ECO:0000313" key="3">
    <source>
        <dbReference type="EMBL" id="PIU10397.1"/>
    </source>
</evidence>
<protein>
    <submittedName>
        <fullName evidence="3">Uncharacterized protein</fullName>
    </submittedName>
</protein>
<dbReference type="PANTHER" id="PTHR46390">
    <property type="entry name" value="MANNOSE-1-PHOSPHATE GUANYLYLTRANSFERASE"/>
    <property type="match status" value="1"/>
</dbReference>
<dbReference type="Pfam" id="PF00483">
    <property type="entry name" value="NTP_transferase"/>
    <property type="match status" value="1"/>
</dbReference>
<comment type="caution">
    <text evidence="3">The sequence shown here is derived from an EMBL/GenBank/DDBJ whole genome shotgun (WGS) entry which is preliminary data.</text>
</comment>
<dbReference type="SUPFAM" id="SSF53448">
    <property type="entry name" value="Nucleotide-diphospho-sugar transferases"/>
    <property type="match status" value="1"/>
</dbReference>
<dbReference type="Gene3D" id="3.90.550.10">
    <property type="entry name" value="Spore Coat Polysaccharide Biosynthesis Protein SpsA, Chain A"/>
    <property type="match status" value="1"/>
</dbReference>
<evidence type="ECO:0000259" key="1">
    <source>
        <dbReference type="Pfam" id="PF00483"/>
    </source>
</evidence>
<dbReference type="InterPro" id="IPR054566">
    <property type="entry name" value="ManC/GMP-like_b-helix"/>
</dbReference>
<dbReference type="InterPro" id="IPR029044">
    <property type="entry name" value="Nucleotide-diphossugar_trans"/>
</dbReference>
<name>A0A2M6XRX8_9BACT</name>
<reference evidence="4" key="1">
    <citation type="submission" date="2017-09" db="EMBL/GenBank/DDBJ databases">
        <title>Depth-based differentiation of microbial function through sediment-hosted aquifers and enrichment of novel symbionts in the deep terrestrial subsurface.</title>
        <authorList>
            <person name="Probst A.J."/>
            <person name="Ladd B."/>
            <person name="Jarett J.K."/>
            <person name="Geller-Mcgrath D.E."/>
            <person name="Sieber C.M.K."/>
            <person name="Emerson J.B."/>
            <person name="Anantharaman K."/>
            <person name="Thomas B.C."/>
            <person name="Malmstrom R."/>
            <person name="Stieglmeier M."/>
            <person name="Klingl A."/>
            <person name="Woyke T."/>
            <person name="Ryan C.M."/>
            <person name="Banfield J.F."/>
        </authorList>
    </citation>
    <scope>NUCLEOTIDE SEQUENCE [LARGE SCALE GENOMIC DNA]</scope>
</reference>
<dbReference type="AlphaFoldDB" id="A0A2M6XRX8"/>
<proteinExistence type="predicted"/>
<sequence length="358" mass="41066">MHMKIVIFAGGIGTRLWPLSRKNSPKQFYKIFDGKSTLELAFERLRNFGVENIYAQTIQKFSSIIAQQLPDLPCENIFIEPAMRNVGPAVALAAQKLKALDYSGPIAIIWADHIMKRPEEFTEKLEIAERLIEKNFNRFIFLAEQPRFANNNLGWIRIGSRIGETDCVDLFEFKGWKYKPDQVKCNQMFKSGEYFWNPGYFVSSIDFILSQYKKLAPRIFTATLAVARSKDSRKSADIYSNLEKESFDRCLIEKTDFKDAIVLKTDMGWSDPGTLYALKEALQKSFEENVEIGKVFNYSSKDSLIYNLENKKLVATVGLDGMIVVNTENAIIVTRKDKVKEITGLVEQLERFGYGEYL</sequence>
<dbReference type="GO" id="GO:0009298">
    <property type="term" value="P:GDP-mannose biosynthetic process"/>
    <property type="evidence" value="ECO:0007669"/>
    <property type="project" value="TreeGrafter"/>
</dbReference>
<dbReference type="EMBL" id="PEXX01000050">
    <property type="protein sequence ID" value="PIU10397.1"/>
    <property type="molecule type" value="Genomic_DNA"/>
</dbReference>
<dbReference type="GO" id="GO:0004475">
    <property type="term" value="F:mannose-1-phosphate guanylyltransferase (GTP) activity"/>
    <property type="evidence" value="ECO:0007669"/>
    <property type="project" value="TreeGrafter"/>
</dbReference>
<dbReference type="InterPro" id="IPR005835">
    <property type="entry name" value="NTP_transferase_dom"/>
</dbReference>
<dbReference type="Proteomes" id="UP000230586">
    <property type="component" value="Unassembled WGS sequence"/>
</dbReference>